<evidence type="ECO:0000313" key="1">
    <source>
        <dbReference type="EMBL" id="KUN72834.1"/>
    </source>
</evidence>
<proteinExistence type="predicted"/>
<dbReference type="STRING" id="58343.AQJ46_10540"/>
<dbReference type="EMBL" id="LMWU01000009">
    <property type="protein sequence ID" value="KUN72834.1"/>
    <property type="molecule type" value="Genomic_DNA"/>
</dbReference>
<name>A0A101SEK7_9ACTN</name>
<dbReference type="AlphaFoldDB" id="A0A101SEK7"/>
<comment type="caution">
    <text evidence="1">The sequence shown here is derived from an EMBL/GenBank/DDBJ whole genome shotgun (WGS) entry which is preliminary data.</text>
</comment>
<dbReference type="RefSeq" id="WP_059205319.1">
    <property type="nucleotide sequence ID" value="NZ_KQ948658.1"/>
</dbReference>
<sequence length="352" mass="38558">MNHNAPHPPLSPRPLRHLSEVHRRVVTAGRLRTSGVSVAEANEQCRPGGPWQQILPGVFLLHPGPPTSEERLHAVLMYAARESAAGVPAQPGAQEPHRPVYTEAMITGLAALTLHGFSSTPPLLSLDRIDVLVPRMRRLRSTRGARIVRTSPLPAAEQVTGVPVAPVPRALADAVTELTDAGAVRRLLTEAVRGGHCEPAAVVRELNEARLLGRPHVVDAVDSLLAEGRAIAEDRLYRMVQEYGLPDPVWNVDLRLPGGPHLGGLDAYWPEQAVAVELDTRAPRQGRRQEDDAVWSEYARKREHLERLGITVVHVTPRKLRDAMEQQATVIRTALMASCDRDPAAYVVVLPR</sequence>
<dbReference type="Proteomes" id="UP000053669">
    <property type="component" value="Unassembled WGS sequence"/>
</dbReference>
<organism evidence="1 2">
    <name type="scientific">Streptomyces canus</name>
    <dbReference type="NCBI Taxonomy" id="58343"/>
    <lineage>
        <taxon>Bacteria</taxon>
        <taxon>Bacillati</taxon>
        <taxon>Actinomycetota</taxon>
        <taxon>Actinomycetes</taxon>
        <taxon>Kitasatosporales</taxon>
        <taxon>Streptomycetaceae</taxon>
        <taxon>Streptomyces</taxon>
        <taxon>Streptomyces aurantiacus group</taxon>
    </lineage>
</organism>
<reference evidence="1 2" key="1">
    <citation type="submission" date="2015-10" db="EMBL/GenBank/DDBJ databases">
        <title>Draft genome sequence of Streptomyces canus DSM 40017, type strain for the species Streptomyces canus.</title>
        <authorList>
            <person name="Ruckert C."/>
            <person name="Winkler A."/>
            <person name="Kalinowski J."/>
            <person name="Kampfer P."/>
            <person name="Glaeser S."/>
        </authorList>
    </citation>
    <scope>NUCLEOTIDE SEQUENCE [LARGE SCALE GENOMIC DNA]</scope>
    <source>
        <strain evidence="1 2">DSM 40017</strain>
    </source>
</reference>
<evidence type="ECO:0000313" key="2">
    <source>
        <dbReference type="Proteomes" id="UP000053669"/>
    </source>
</evidence>
<protein>
    <recommendedName>
        <fullName evidence="3">DUF559 domain-containing protein</fullName>
    </recommendedName>
</protein>
<gene>
    <name evidence="1" type="ORF">AQJ46_10540</name>
</gene>
<accession>A0A101SEK7</accession>
<evidence type="ECO:0008006" key="3">
    <source>
        <dbReference type="Google" id="ProtNLM"/>
    </source>
</evidence>